<feature type="transmembrane region" description="Helical" evidence="6">
    <location>
        <begin position="197"/>
        <end position="217"/>
    </location>
</feature>
<keyword evidence="9" id="KW-1185">Reference proteome</keyword>
<gene>
    <name evidence="8" type="ORF">pdam_00019205</name>
</gene>
<dbReference type="GO" id="GO:0055088">
    <property type="term" value="P:lipid homeostasis"/>
    <property type="evidence" value="ECO:0007669"/>
    <property type="project" value="TreeGrafter"/>
</dbReference>
<evidence type="ECO:0000256" key="3">
    <source>
        <dbReference type="ARBA" id="ARBA00022989"/>
    </source>
</evidence>
<dbReference type="InterPro" id="IPR050846">
    <property type="entry name" value="TLCD"/>
</dbReference>
<dbReference type="PANTHER" id="PTHR13439">
    <property type="entry name" value="CT120 PROTEIN"/>
    <property type="match status" value="1"/>
</dbReference>
<dbReference type="Proteomes" id="UP000275408">
    <property type="component" value="Unassembled WGS sequence"/>
</dbReference>
<dbReference type="SMART" id="SM00724">
    <property type="entry name" value="TLC"/>
    <property type="match status" value="1"/>
</dbReference>
<evidence type="ECO:0000256" key="6">
    <source>
        <dbReference type="SAM" id="Phobius"/>
    </source>
</evidence>
<accession>A0A3M6UF47</accession>
<dbReference type="PROSITE" id="PS50922">
    <property type="entry name" value="TLC"/>
    <property type="match status" value="1"/>
</dbReference>
<dbReference type="GO" id="GO:0016020">
    <property type="term" value="C:membrane"/>
    <property type="evidence" value="ECO:0007669"/>
    <property type="project" value="UniProtKB-SubCell"/>
</dbReference>
<feature type="transmembrane region" description="Helical" evidence="6">
    <location>
        <begin position="106"/>
        <end position="130"/>
    </location>
</feature>
<evidence type="ECO:0000256" key="5">
    <source>
        <dbReference type="PROSITE-ProRule" id="PRU00205"/>
    </source>
</evidence>
<evidence type="ECO:0000256" key="2">
    <source>
        <dbReference type="ARBA" id="ARBA00022692"/>
    </source>
</evidence>
<proteinExistence type="predicted"/>
<feature type="domain" description="TLC" evidence="7">
    <location>
        <begin position="64"/>
        <end position="266"/>
    </location>
</feature>
<organism evidence="8 9">
    <name type="scientific">Pocillopora damicornis</name>
    <name type="common">Cauliflower coral</name>
    <name type="synonym">Millepora damicornis</name>
    <dbReference type="NCBI Taxonomy" id="46731"/>
    <lineage>
        <taxon>Eukaryota</taxon>
        <taxon>Metazoa</taxon>
        <taxon>Cnidaria</taxon>
        <taxon>Anthozoa</taxon>
        <taxon>Hexacorallia</taxon>
        <taxon>Scleractinia</taxon>
        <taxon>Astrocoeniina</taxon>
        <taxon>Pocilloporidae</taxon>
        <taxon>Pocillopora</taxon>
    </lineage>
</organism>
<evidence type="ECO:0000313" key="8">
    <source>
        <dbReference type="EMBL" id="RMX52216.1"/>
    </source>
</evidence>
<dbReference type="OrthoDB" id="10266980at2759"/>
<evidence type="ECO:0000256" key="4">
    <source>
        <dbReference type="ARBA" id="ARBA00023136"/>
    </source>
</evidence>
<reference evidence="8 9" key="1">
    <citation type="journal article" date="2018" name="Sci. Rep.">
        <title>Comparative analysis of the Pocillopora damicornis genome highlights role of immune system in coral evolution.</title>
        <authorList>
            <person name="Cunning R."/>
            <person name="Bay R.A."/>
            <person name="Gillette P."/>
            <person name="Baker A.C."/>
            <person name="Traylor-Knowles N."/>
        </authorList>
    </citation>
    <scope>NUCLEOTIDE SEQUENCE [LARGE SCALE GENOMIC DNA]</scope>
    <source>
        <strain evidence="8">RSMAS</strain>
        <tissue evidence="8">Whole animal</tissue>
    </source>
</reference>
<name>A0A3M6UF47_POCDA</name>
<dbReference type="InterPro" id="IPR006634">
    <property type="entry name" value="TLC-dom"/>
</dbReference>
<comment type="subcellular location">
    <subcellularLocation>
        <location evidence="1">Membrane</location>
        <topology evidence="1">Multi-pass membrane protein</topology>
    </subcellularLocation>
</comment>
<evidence type="ECO:0000259" key="7">
    <source>
        <dbReference type="PROSITE" id="PS50922"/>
    </source>
</evidence>
<dbReference type="GO" id="GO:0005783">
    <property type="term" value="C:endoplasmic reticulum"/>
    <property type="evidence" value="ECO:0007669"/>
    <property type="project" value="TreeGrafter"/>
</dbReference>
<dbReference type="EMBL" id="RCHS01001674">
    <property type="protein sequence ID" value="RMX52216.1"/>
    <property type="molecule type" value="Genomic_DNA"/>
</dbReference>
<keyword evidence="2 5" id="KW-0812">Transmembrane</keyword>
<evidence type="ECO:0000313" key="9">
    <source>
        <dbReference type="Proteomes" id="UP000275408"/>
    </source>
</evidence>
<keyword evidence="3 6" id="KW-1133">Transmembrane helix</keyword>
<sequence length="273" mass="31339">MGLYCLLLIPFLSDVGEHKRELKDFSLCFYTSAASFVLCLFLFYFVSPRFSARISSGYCKLSVAKKTDWDTRIGSNLHAVVVSTISLYCFIFDEETASNPIKNDGVLVRVGVAITLGYILADFLIIVWSYKYIGDLFTLVHHLMAISAYYFVVVSGVLPYFANVRQLAEISTPFVNQRWFFDAVGHHRSSSSFIINGYVMGASFFFCRILMMPIYYYKCYLVWGSEEQLQLGALINFFWISTCIVLDIINLYWFTKIVKGAMKLTQKLKDRKD</sequence>
<feature type="transmembrane region" description="Helical" evidence="6">
    <location>
        <begin position="29"/>
        <end position="46"/>
    </location>
</feature>
<feature type="transmembrane region" description="Helical" evidence="6">
    <location>
        <begin position="229"/>
        <end position="254"/>
    </location>
</feature>
<dbReference type="Pfam" id="PF03798">
    <property type="entry name" value="TRAM_LAG1_CLN8"/>
    <property type="match status" value="1"/>
</dbReference>
<evidence type="ECO:0000256" key="1">
    <source>
        <dbReference type="ARBA" id="ARBA00004141"/>
    </source>
</evidence>
<keyword evidence="4 5" id="KW-0472">Membrane</keyword>
<dbReference type="PANTHER" id="PTHR13439:SF0">
    <property type="entry name" value="TOPOISOMERASE I DAMAGE AFFECTED PROTEIN 4"/>
    <property type="match status" value="1"/>
</dbReference>
<feature type="transmembrane region" description="Helical" evidence="6">
    <location>
        <begin position="142"/>
        <end position="162"/>
    </location>
</feature>
<dbReference type="STRING" id="46731.A0A3M6UF47"/>
<comment type="caution">
    <text evidence="8">The sequence shown here is derived from an EMBL/GenBank/DDBJ whole genome shotgun (WGS) entry which is preliminary data.</text>
</comment>
<dbReference type="AlphaFoldDB" id="A0A3M6UF47"/>
<protein>
    <recommendedName>
        <fullName evidence="7">TLC domain-containing protein</fullName>
    </recommendedName>
</protein>